<gene>
    <name evidence="2" type="ORF">VM95_28015</name>
</gene>
<dbReference type="InterPro" id="IPR004942">
    <property type="entry name" value="Roadblock/LAMTOR2_dom"/>
</dbReference>
<dbReference type="Pfam" id="PF03259">
    <property type="entry name" value="Robl_LC7"/>
    <property type="match status" value="1"/>
</dbReference>
<organism evidence="2 3">
    <name type="scientific">Streptomyces rubellomurinus (strain ATCC 31215)</name>
    <dbReference type="NCBI Taxonomy" id="359131"/>
    <lineage>
        <taxon>Bacteria</taxon>
        <taxon>Bacillati</taxon>
        <taxon>Actinomycetota</taxon>
        <taxon>Actinomycetes</taxon>
        <taxon>Kitasatosporales</taxon>
        <taxon>Streptomycetaceae</taxon>
        <taxon>Streptomyces</taxon>
    </lineage>
</organism>
<dbReference type="OrthoDB" id="4568655at2"/>
<dbReference type="EMBL" id="JZKH01000072">
    <property type="protein sequence ID" value="KJS59314.1"/>
    <property type="molecule type" value="Genomic_DNA"/>
</dbReference>
<dbReference type="AlphaFoldDB" id="A0A0F2T7V5"/>
<accession>A0A0F2T7V5</accession>
<proteinExistence type="predicted"/>
<dbReference type="Gene3D" id="3.30.450.30">
    <property type="entry name" value="Dynein light chain 2a, cytoplasmic"/>
    <property type="match status" value="1"/>
</dbReference>
<evidence type="ECO:0000313" key="2">
    <source>
        <dbReference type="EMBL" id="KJS59314.1"/>
    </source>
</evidence>
<comment type="caution">
    <text evidence="2">The sequence shown here is derived from an EMBL/GenBank/DDBJ whole genome shotgun (WGS) entry which is preliminary data.</text>
</comment>
<dbReference type="PANTHER" id="PTHR36222">
    <property type="entry name" value="SERINE PROTEASE INHIBITOR RV3364C"/>
    <property type="match status" value="1"/>
</dbReference>
<keyword evidence="3" id="KW-1185">Reference proteome</keyword>
<dbReference type="RefSeq" id="WP_045701779.1">
    <property type="nucleotide sequence ID" value="NZ_JZKH01000072.1"/>
</dbReference>
<dbReference type="SUPFAM" id="SSF103196">
    <property type="entry name" value="Roadblock/LC7 domain"/>
    <property type="match status" value="1"/>
</dbReference>
<feature type="domain" description="Roadblock/LAMTOR2" evidence="1">
    <location>
        <begin position="8"/>
        <end position="99"/>
    </location>
</feature>
<dbReference type="SMART" id="SM00960">
    <property type="entry name" value="Robl_LC7"/>
    <property type="match status" value="1"/>
</dbReference>
<dbReference type="InterPro" id="IPR053141">
    <property type="entry name" value="Mycobact_SerProt_Inhib_Rv3364c"/>
</dbReference>
<reference evidence="2 3" key="1">
    <citation type="submission" date="2015-02" db="EMBL/GenBank/DDBJ databases">
        <authorList>
            <person name="Ju K.-S."/>
            <person name="Doroghazi J.R."/>
            <person name="Metcalf W."/>
        </authorList>
    </citation>
    <scope>NUCLEOTIDE SEQUENCE [LARGE SCALE GENOMIC DNA]</scope>
    <source>
        <strain evidence="2 3">ATCC 31215</strain>
    </source>
</reference>
<name>A0A0F2T7V5_STRR3</name>
<evidence type="ECO:0000259" key="1">
    <source>
        <dbReference type="SMART" id="SM00960"/>
    </source>
</evidence>
<evidence type="ECO:0000313" key="3">
    <source>
        <dbReference type="Proteomes" id="UP000033699"/>
    </source>
</evidence>
<dbReference type="Proteomes" id="UP000033699">
    <property type="component" value="Unassembled WGS sequence"/>
</dbReference>
<dbReference type="PATRIC" id="fig|359131.3.peg.6958"/>
<sequence>MTTTPDLGWLLADIIAVPHVQHAVVVSSDGLEIGRSARIAREDAERLAAACSGLQSLARGVADGFGGQGSTTRQIVVEYGGGYLFIVAAGAGAHLAVVTGDAVDAGLVAYQMQMMVERIGTHLTSPPRFDHAAGGLR</sequence>
<protein>
    <submittedName>
        <fullName evidence="2">Dynein regulation protein LC7</fullName>
    </submittedName>
</protein>
<dbReference type="PANTHER" id="PTHR36222:SF1">
    <property type="entry name" value="SERINE PROTEASE INHIBITOR RV3364C"/>
    <property type="match status" value="1"/>
</dbReference>